<proteinExistence type="predicted"/>
<dbReference type="EMBL" id="CAJNJA010005274">
    <property type="protein sequence ID" value="CAE7187192.1"/>
    <property type="molecule type" value="Genomic_DNA"/>
</dbReference>
<reference evidence="2" key="1">
    <citation type="submission" date="2021-02" db="EMBL/GenBank/DDBJ databases">
        <authorList>
            <person name="Dougan E. K."/>
            <person name="Rhodes N."/>
            <person name="Thang M."/>
            <person name="Chan C."/>
        </authorList>
    </citation>
    <scope>NUCLEOTIDE SEQUENCE</scope>
</reference>
<gene>
    <name evidence="2" type="ORF">SNEC2469_LOCUS957</name>
</gene>
<evidence type="ECO:0000313" key="3">
    <source>
        <dbReference type="Proteomes" id="UP000601435"/>
    </source>
</evidence>
<sequence>EALARLKAATVGKKFVDALMADSDQVIQTLKDSCATLKECISGDVNDDAKLKATTDLTNAITAFDNKMRSVKKAMPSEQTPKPKAKGKAGKK</sequence>
<dbReference type="Proteomes" id="UP000601435">
    <property type="component" value="Unassembled WGS sequence"/>
</dbReference>
<feature type="region of interest" description="Disordered" evidence="1">
    <location>
        <begin position="70"/>
        <end position="92"/>
    </location>
</feature>
<feature type="compositionally biased region" description="Basic residues" evidence="1">
    <location>
        <begin position="83"/>
        <end position="92"/>
    </location>
</feature>
<comment type="caution">
    <text evidence="2">The sequence shown here is derived from an EMBL/GenBank/DDBJ whole genome shotgun (WGS) entry which is preliminary data.</text>
</comment>
<name>A0A812IYX1_9DINO</name>
<accession>A0A812IYX1</accession>
<protein>
    <submittedName>
        <fullName evidence="2">Uncharacterized protein</fullName>
    </submittedName>
</protein>
<evidence type="ECO:0000313" key="2">
    <source>
        <dbReference type="EMBL" id="CAE7187192.1"/>
    </source>
</evidence>
<organism evidence="2 3">
    <name type="scientific">Symbiodinium necroappetens</name>
    <dbReference type="NCBI Taxonomy" id="1628268"/>
    <lineage>
        <taxon>Eukaryota</taxon>
        <taxon>Sar</taxon>
        <taxon>Alveolata</taxon>
        <taxon>Dinophyceae</taxon>
        <taxon>Suessiales</taxon>
        <taxon>Symbiodiniaceae</taxon>
        <taxon>Symbiodinium</taxon>
    </lineage>
</organism>
<dbReference type="AlphaFoldDB" id="A0A812IYX1"/>
<keyword evidence="3" id="KW-1185">Reference proteome</keyword>
<evidence type="ECO:0000256" key="1">
    <source>
        <dbReference type="SAM" id="MobiDB-lite"/>
    </source>
</evidence>
<feature type="non-terminal residue" evidence="2">
    <location>
        <position position="92"/>
    </location>
</feature>